<evidence type="ECO:0000256" key="4">
    <source>
        <dbReference type="ARBA" id="ARBA00022519"/>
    </source>
</evidence>
<dbReference type="EMBL" id="BAABKP010000001">
    <property type="protein sequence ID" value="GAA4787545.1"/>
    <property type="molecule type" value="Genomic_DNA"/>
</dbReference>
<evidence type="ECO:0000256" key="6">
    <source>
        <dbReference type="ARBA" id="ARBA00024031"/>
    </source>
</evidence>
<dbReference type="CDD" id="cd13553">
    <property type="entry name" value="PBP2_NrtA_CpmA_like"/>
    <property type="match status" value="1"/>
</dbReference>
<dbReference type="SUPFAM" id="SSF53850">
    <property type="entry name" value="Periplasmic binding protein-like II"/>
    <property type="match status" value="1"/>
</dbReference>
<evidence type="ECO:0000256" key="2">
    <source>
        <dbReference type="ARBA" id="ARBA00022448"/>
    </source>
</evidence>
<dbReference type="Pfam" id="PF13379">
    <property type="entry name" value="NMT1_2"/>
    <property type="match status" value="1"/>
</dbReference>
<keyword evidence="4" id="KW-0997">Cell inner membrane</keyword>
<evidence type="ECO:0000256" key="3">
    <source>
        <dbReference type="ARBA" id="ARBA00022475"/>
    </source>
</evidence>
<evidence type="ECO:0000256" key="5">
    <source>
        <dbReference type="ARBA" id="ARBA00023136"/>
    </source>
</evidence>
<evidence type="ECO:0000313" key="7">
    <source>
        <dbReference type="EMBL" id="GAA4787545.1"/>
    </source>
</evidence>
<keyword evidence="8" id="KW-1185">Reference proteome</keyword>
<dbReference type="PANTHER" id="PTHR30024:SF43">
    <property type="entry name" value="BLL4572 PROTEIN"/>
    <property type="match status" value="1"/>
</dbReference>
<evidence type="ECO:0000256" key="1">
    <source>
        <dbReference type="ARBA" id="ARBA00004533"/>
    </source>
</evidence>
<keyword evidence="2" id="KW-0813">Transport</keyword>
<dbReference type="Gene3D" id="3.40.190.10">
    <property type="entry name" value="Periplasmic binding protein-like II"/>
    <property type="match status" value="2"/>
</dbReference>
<dbReference type="Proteomes" id="UP001500187">
    <property type="component" value="Unassembled WGS sequence"/>
</dbReference>
<comment type="similarity">
    <text evidence="6">Belongs to the CmpA/NrtA family.</text>
</comment>
<keyword evidence="5" id="KW-0472">Membrane</keyword>
<dbReference type="InterPro" id="IPR044527">
    <property type="entry name" value="NrtA/CpmA_ABC-bd_dom"/>
</dbReference>
<evidence type="ECO:0000313" key="8">
    <source>
        <dbReference type="Proteomes" id="UP001500187"/>
    </source>
</evidence>
<dbReference type="PANTHER" id="PTHR30024">
    <property type="entry name" value="ALIPHATIC SULFONATES-BINDING PROTEIN-RELATED"/>
    <property type="match status" value="1"/>
</dbReference>
<keyword evidence="3" id="KW-1003">Cell membrane</keyword>
<proteinExistence type="inferred from homology"/>
<protein>
    <submittedName>
        <fullName evidence="7">ABC transporter substrate-binding protein</fullName>
    </submittedName>
</protein>
<sequence>MSSKLNRRKVLGAGGLTLAAAGATWGAHTLGAASGAEAAGRAQSTDDAIRIGYLPITDASPLLLAHARGLYEDAGVQVEQPVLFRSWASLTEAFISGSVDVIHLLMPMPVYLKYDLGADAQVVAWNHVNGSALTLSPSISNLSELAGQTVAIPAWFSLHNILVQKILKEAGLTPVIRKTADKTQNEVALIVMAPADMIPALANGTIAGFTVADPFNAAAHTSGTGTIQRFMGDVWRDHACCVTMMRSSLIEREGGAAQKFVDALVKAQVYARENRVEAAALLSEKKYLPQKPAAILRAMTDHFEEHKEIIKHPSWGGELLQFQPYPYASYTQELVQQMRNTLMDAPTDFLEDLDASAVHGELVNAELVTQAMQAAGGLGTFGLKSLERTEEISA</sequence>
<reference evidence="8" key="1">
    <citation type="journal article" date="2019" name="Int. J. Syst. Evol. Microbiol.">
        <title>The Global Catalogue of Microorganisms (GCM) 10K type strain sequencing project: providing services to taxonomists for standard genome sequencing and annotation.</title>
        <authorList>
            <consortium name="The Broad Institute Genomics Platform"/>
            <consortium name="The Broad Institute Genome Sequencing Center for Infectious Disease"/>
            <person name="Wu L."/>
            <person name="Ma J."/>
        </authorList>
    </citation>
    <scope>NUCLEOTIDE SEQUENCE [LARGE SCALE GENOMIC DNA]</scope>
    <source>
        <strain evidence="8">JCM 18541</strain>
    </source>
</reference>
<name>A0ABP9AZJ1_9MICC</name>
<dbReference type="RefSeq" id="WP_345443436.1">
    <property type="nucleotide sequence ID" value="NZ_BAABKP010000001.1"/>
</dbReference>
<accession>A0ABP9AZJ1</accession>
<comment type="caution">
    <text evidence="7">The sequence shown here is derived from an EMBL/GenBank/DDBJ whole genome shotgun (WGS) entry which is preliminary data.</text>
</comment>
<dbReference type="PROSITE" id="PS51318">
    <property type="entry name" value="TAT"/>
    <property type="match status" value="1"/>
</dbReference>
<comment type="subcellular location">
    <subcellularLocation>
        <location evidence="1">Cell inner membrane</location>
    </subcellularLocation>
</comment>
<organism evidence="7 8">
    <name type="scientific">Rothia endophytica</name>
    <dbReference type="NCBI Taxonomy" id="1324766"/>
    <lineage>
        <taxon>Bacteria</taxon>
        <taxon>Bacillati</taxon>
        <taxon>Actinomycetota</taxon>
        <taxon>Actinomycetes</taxon>
        <taxon>Micrococcales</taxon>
        <taxon>Micrococcaceae</taxon>
        <taxon>Rothia</taxon>
    </lineage>
</organism>
<dbReference type="InterPro" id="IPR006311">
    <property type="entry name" value="TAT_signal"/>
</dbReference>
<gene>
    <name evidence="7" type="ORF">GCM10023352_01380</name>
</gene>